<dbReference type="InterPro" id="IPR013547">
    <property type="entry name" value="P4H_N"/>
</dbReference>
<organism evidence="2 3">
    <name type="scientific">Drosophila ananassae</name>
    <name type="common">Fruit fly</name>
    <dbReference type="NCBI Taxonomy" id="7217"/>
    <lineage>
        <taxon>Eukaryota</taxon>
        <taxon>Metazoa</taxon>
        <taxon>Ecdysozoa</taxon>
        <taxon>Arthropoda</taxon>
        <taxon>Hexapoda</taxon>
        <taxon>Insecta</taxon>
        <taxon>Pterygota</taxon>
        <taxon>Neoptera</taxon>
        <taxon>Endopterygota</taxon>
        <taxon>Diptera</taxon>
        <taxon>Brachycera</taxon>
        <taxon>Muscomorpha</taxon>
        <taxon>Ephydroidea</taxon>
        <taxon>Drosophilidae</taxon>
        <taxon>Drosophila</taxon>
        <taxon>Sophophora</taxon>
    </lineage>
</organism>
<protein>
    <recommendedName>
        <fullName evidence="1">Prolyl 4-hydroxylase N-terminal domain-containing protein</fullName>
    </recommendedName>
</protein>
<dbReference type="AlphaFoldDB" id="A0A0P9A314"/>
<feature type="domain" description="Prolyl 4-hydroxylase N-terminal" evidence="1">
    <location>
        <begin position="3"/>
        <end position="82"/>
    </location>
</feature>
<gene>
    <name evidence="2" type="primary">Dana\GF27123</name>
    <name evidence="2" type="ORF">GF27123</name>
</gene>
<dbReference type="Gene3D" id="6.10.140.1460">
    <property type="match status" value="1"/>
</dbReference>
<proteinExistence type="predicted"/>
<dbReference type="InParanoid" id="A0A0P9A314"/>
<sequence length="90" mass="10663">MDDYKDLDTKILTHLGDYTGVIKKKITLLDHYIAERRSMLNSMGADSEVYFSNPIHAYSMIHHLHFVWVFWIKLMEDPPGKGQWAFRQHI</sequence>
<evidence type="ECO:0000259" key="1">
    <source>
        <dbReference type="Pfam" id="PF08336"/>
    </source>
</evidence>
<keyword evidence="3" id="KW-1185">Reference proteome</keyword>
<dbReference type="GO" id="GO:0004656">
    <property type="term" value="F:procollagen-proline 4-dioxygenase activity"/>
    <property type="evidence" value="ECO:0007669"/>
    <property type="project" value="InterPro"/>
</dbReference>
<dbReference type="OrthoDB" id="420380at2759"/>
<dbReference type="Proteomes" id="UP000007801">
    <property type="component" value="Unassembled WGS sequence"/>
</dbReference>
<evidence type="ECO:0000313" key="3">
    <source>
        <dbReference type="Proteomes" id="UP000007801"/>
    </source>
</evidence>
<dbReference type="STRING" id="7217.A0A0P9A314"/>
<accession>A0A0P9A314</accession>
<dbReference type="KEGG" id="dan:26514532"/>
<evidence type="ECO:0000313" key="2">
    <source>
        <dbReference type="EMBL" id="KPU72898.1"/>
    </source>
</evidence>
<reference evidence="2 3" key="1">
    <citation type="journal article" date="2007" name="Nature">
        <title>Evolution of genes and genomes on the Drosophila phylogeny.</title>
        <authorList>
            <consortium name="Drosophila 12 Genomes Consortium"/>
            <person name="Clark A.G."/>
            <person name="Eisen M.B."/>
            <person name="Smith D.R."/>
            <person name="Bergman C.M."/>
            <person name="Oliver B."/>
            <person name="Markow T.A."/>
            <person name="Kaufman T.C."/>
            <person name="Kellis M."/>
            <person name="Gelbart W."/>
            <person name="Iyer V.N."/>
            <person name="Pollard D.A."/>
            <person name="Sackton T.B."/>
            <person name="Larracuente A.M."/>
            <person name="Singh N.D."/>
            <person name="Abad J.P."/>
            <person name="Abt D.N."/>
            <person name="Adryan B."/>
            <person name="Aguade M."/>
            <person name="Akashi H."/>
            <person name="Anderson W.W."/>
            <person name="Aquadro C.F."/>
            <person name="Ardell D.H."/>
            <person name="Arguello R."/>
            <person name="Artieri C.G."/>
            <person name="Barbash D.A."/>
            <person name="Barker D."/>
            <person name="Barsanti P."/>
            <person name="Batterham P."/>
            <person name="Batzoglou S."/>
            <person name="Begun D."/>
            <person name="Bhutkar A."/>
            <person name="Blanco E."/>
            <person name="Bosak S.A."/>
            <person name="Bradley R.K."/>
            <person name="Brand A.D."/>
            <person name="Brent M.R."/>
            <person name="Brooks A.N."/>
            <person name="Brown R.H."/>
            <person name="Butlin R.K."/>
            <person name="Caggese C."/>
            <person name="Calvi B.R."/>
            <person name="Bernardo de Carvalho A."/>
            <person name="Caspi A."/>
            <person name="Castrezana S."/>
            <person name="Celniker S.E."/>
            <person name="Chang J.L."/>
            <person name="Chapple C."/>
            <person name="Chatterji S."/>
            <person name="Chinwalla A."/>
            <person name="Civetta A."/>
            <person name="Clifton S.W."/>
            <person name="Comeron J.M."/>
            <person name="Costello J.C."/>
            <person name="Coyne J.A."/>
            <person name="Daub J."/>
            <person name="David R.G."/>
            <person name="Delcher A.L."/>
            <person name="Delehaunty K."/>
            <person name="Do C.B."/>
            <person name="Ebling H."/>
            <person name="Edwards K."/>
            <person name="Eickbush T."/>
            <person name="Evans J.D."/>
            <person name="Filipski A."/>
            <person name="Findeiss S."/>
            <person name="Freyhult E."/>
            <person name="Fulton L."/>
            <person name="Fulton R."/>
            <person name="Garcia A.C."/>
            <person name="Gardiner A."/>
            <person name="Garfield D.A."/>
            <person name="Garvin B.E."/>
            <person name="Gibson G."/>
            <person name="Gilbert D."/>
            <person name="Gnerre S."/>
            <person name="Godfrey J."/>
            <person name="Good R."/>
            <person name="Gotea V."/>
            <person name="Gravely B."/>
            <person name="Greenberg A.J."/>
            <person name="Griffiths-Jones S."/>
            <person name="Gross S."/>
            <person name="Guigo R."/>
            <person name="Gustafson E.A."/>
            <person name="Haerty W."/>
            <person name="Hahn M.W."/>
            <person name="Halligan D.L."/>
            <person name="Halpern A.L."/>
            <person name="Halter G.M."/>
            <person name="Han M.V."/>
            <person name="Heger A."/>
            <person name="Hillier L."/>
            <person name="Hinrichs A.S."/>
            <person name="Holmes I."/>
            <person name="Hoskins R.A."/>
            <person name="Hubisz M.J."/>
            <person name="Hultmark D."/>
            <person name="Huntley M.A."/>
            <person name="Jaffe D.B."/>
            <person name="Jagadeeshan S."/>
            <person name="Jeck W.R."/>
            <person name="Johnson J."/>
            <person name="Jones C.D."/>
            <person name="Jordan W.C."/>
            <person name="Karpen G.H."/>
            <person name="Kataoka E."/>
            <person name="Keightley P.D."/>
            <person name="Kheradpour P."/>
            <person name="Kirkness E.F."/>
            <person name="Koerich L.B."/>
            <person name="Kristiansen K."/>
            <person name="Kudrna D."/>
            <person name="Kulathinal R.J."/>
            <person name="Kumar S."/>
            <person name="Kwok R."/>
            <person name="Lander E."/>
            <person name="Langley C.H."/>
            <person name="Lapoint R."/>
            <person name="Lazzaro B.P."/>
            <person name="Lee S.J."/>
            <person name="Levesque L."/>
            <person name="Li R."/>
            <person name="Lin C.F."/>
            <person name="Lin M.F."/>
            <person name="Lindblad-Toh K."/>
            <person name="Llopart A."/>
            <person name="Long M."/>
            <person name="Low L."/>
            <person name="Lozovsky E."/>
            <person name="Lu J."/>
            <person name="Luo M."/>
            <person name="Machado C.A."/>
            <person name="Makalowski W."/>
            <person name="Marzo M."/>
            <person name="Matsuda M."/>
            <person name="Matzkin L."/>
            <person name="McAllister B."/>
            <person name="McBride C.S."/>
            <person name="McKernan B."/>
            <person name="McKernan K."/>
            <person name="Mendez-Lago M."/>
            <person name="Minx P."/>
            <person name="Mollenhauer M.U."/>
            <person name="Montooth K."/>
            <person name="Mount S.M."/>
            <person name="Mu X."/>
            <person name="Myers E."/>
            <person name="Negre B."/>
            <person name="Newfeld S."/>
            <person name="Nielsen R."/>
            <person name="Noor M.A."/>
            <person name="O'Grady P."/>
            <person name="Pachter L."/>
            <person name="Papaceit M."/>
            <person name="Parisi M.J."/>
            <person name="Parisi M."/>
            <person name="Parts L."/>
            <person name="Pedersen J.S."/>
            <person name="Pesole G."/>
            <person name="Phillippy A.M."/>
            <person name="Ponting C.P."/>
            <person name="Pop M."/>
            <person name="Porcelli D."/>
            <person name="Powell J.R."/>
            <person name="Prohaska S."/>
            <person name="Pruitt K."/>
            <person name="Puig M."/>
            <person name="Quesneville H."/>
            <person name="Ram K.R."/>
            <person name="Rand D."/>
            <person name="Rasmussen M.D."/>
            <person name="Reed L.K."/>
            <person name="Reenan R."/>
            <person name="Reily A."/>
            <person name="Remington K.A."/>
            <person name="Rieger T.T."/>
            <person name="Ritchie M.G."/>
            <person name="Robin C."/>
            <person name="Rogers Y.H."/>
            <person name="Rohde C."/>
            <person name="Rozas J."/>
            <person name="Rubenfield M.J."/>
            <person name="Ruiz A."/>
            <person name="Russo S."/>
            <person name="Salzberg S.L."/>
            <person name="Sanchez-Gracia A."/>
            <person name="Saranga D.J."/>
            <person name="Sato H."/>
            <person name="Schaeffer S.W."/>
            <person name="Schatz M.C."/>
            <person name="Schlenke T."/>
            <person name="Schwartz R."/>
            <person name="Segarra C."/>
            <person name="Singh R.S."/>
            <person name="Sirot L."/>
            <person name="Sirota M."/>
            <person name="Sisneros N.B."/>
            <person name="Smith C.D."/>
            <person name="Smith T.F."/>
            <person name="Spieth J."/>
            <person name="Stage D.E."/>
            <person name="Stark A."/>
            <person name="Stephan W."/>
            <person name="Strausberg R.L."/>
            <person name="Strempel S."/>
            <person name="Sturgill D."/>
            <person name="Sutton G."/>
            <person name="Sutton G.G."/>
            <person name="Tao W."/>
            <person name="Teichmann S."/>
            <person name="Tobari Y.N."/>
            <person name="Tomimura Y."/>
            <person name="Tsolas J.M."/>
            <person name="Valente V.L."/>
            <person name="Venter E."/>
            <person name="Venter J.C."/>
            <person name="Vicario S."/>
            <person name="Vieira F.G."/>
            <person name="Vilella A.J."/>
            <person name="Villasante A."/>
            <person name="Walenz B."/>
            <person name="Wang J."/>
            <person name="Wasserman M."/>
            <person name="Watts T."/>
            <person name="Wilson D."/>
            <person name="Wilson R.K."/>
            <person name="Wing R.A."/>
            <person name="Wolfner M.F."/>
            <person name="Wong A."/>
            <person name="Wong G.K."/>
            <person name="Wu C.I."/>
            <person name="Wu G."/>
            <person name="Yamamoto D."/>
            <person name="Yang H.P."/>
            <person name="Yang S.P."/>
            <person name="Yorke J.A."/>
            <person name="Yoshida K."/>
            <person name="Zdobnov E."/>
            <person name="Zhang P."/>
            <person name="Zhang Y."/>
            <person name="Zimin A.V."/>
            <person name="Baldwin J."/>
            <person name="Abdouelleil A."/>
            <person name="Abdulkadir J."/>
            <person name="Abebe A."/>
            <person name="Abera B."/>
            <person name="Abreu J."/>
            <person name="Acer S.C."/>
            <person name="Aftuck L."/>
            <person name="Alexander A."/>
            <person name="An P."/>
            <person name="Anderson E."/>
            <person name="Anderson S."/>
            <person name="Arachi H."/>
            <person name="Azer M."/>
            <person name="Bachantsang P."/>
            <person name="Barry A."/>
            <person name="Bayul T."/>
            <person name="Berlin A."/>
            <person name="Bessette D."/>
            <person name="Bloom T."/>
            <person name="Blye J."/>
            <person name="Boguslavskiy L."/>
            <person name="Bonnet C."/>
            <person name="Boukhgalter B."/>
            <person name="Bourzgui I."/>
            <person name="Brown A."/>
            <person name="Cahill P."/>
            <person name="Channer S."/>
            <person name="Cheshatsang Y."/>
            <person name="Chuda L."/>
            <person name="Citroen M."/>
            <person name="Collymore A."/>
            <person name="Cooke P."/>
            <person name="Costello M."/>
            <person name="D'Aco K."/>
            <person name="Daza R."/>
            <person name="De Haan G."/>
            <person name="DeGray S."/>
            <person name="DeMaso C."/>
            <person name="Dhargay N."/>
            <person name="Dooley K."/>
            <person name="Dooley E."/>
            <person name="Doricent M."/>
            <person name="Dorje P."/>
            <person name="Dorjee K."/>
            <person name="Dupes A."/>
            <person name="Elong R."/>
            <person name="Falk J."/>
            <person name="Farina A."/>
            <person name="Faro S."/>
            <person name="Ferguson D."/>
            <person name="Fisher S."/>
            <person name="Foley C.D."/>
            <person name="Franke A."/>
            <person name="Friedrich D."/>
            <person name="Gadbois L."/>
            <person name="Gearin G."/>
            <person name="Gearin C.R."/>
            <person name="Giannoukos G."/>
            <person name="Goode T."/>
            <person name="Graham J."/>
            <person name="Grandbois E."/>
            <person name="Grewal S."/>
            <person name="Gyaltsen K."/>
            <person name="Hafez N."/>
            <person name="Hagos B."/>
            <person name="Hall J."/>
            <person name="Henson C."/>
            <person name="Hollinger A."/>
            <person name="Honan T."/>
            <person name="Huard M.D."/>
            <person name="Hughes L."/>
            <person name="Hurhula B."/>
            <person name="Husby M.E."/>
            <person name="Kamat A."/>
            <person name="Kanga B."/>
            <person name="Kashin S."/>
            <person name="Khazanovich D."/>
            <person name="Kisner P."/>
            <person name="Lance K."/>
            <person name="Lara M."/>
            <person name="Lee W."/>
            <person name="Lennon N."/>
            <person name="Letendre F."/>
            <person name="LeVine R."/>
            <person name="Lipovsky A."/>
            <person name="Liu X."/>
            <person name="Liu J."/>
            <person name="Liu S."/>
            <person name="Lokyitsang T."/>
            <person name="Lokyitsang Y."/>
            <person name="Lubonja R."/>
            <person name="Lui A."/>
            <person name="MacDonald P."/>
            <person name="Magnisalis V."/>
            <person name="Maru K."/>
            <person name="Matthews C."/>
            <person name="McCusker W."/>
            <person name="McDonough S."/>
            <person name="Mehta T."/>
            <person name="Meldrim J."/>
            <person name="Meneus L."/>
            <person name="Mihai O."/>
            <person name="Mihalev A."/>
            <person name="Mihova T."/>
            <person name="Mittelman R."/>
            <person name="Mlenga V."/>
            <person name="Montmayeur A."/>
            <person name="Mulrain L."/>
            <person name="Navidi A."/>
            <person name="Naylor J."/>
            <person name="Negash T."/>
            <person name="Nguyen T."/>
            <person name="Nguyen N."/>
            <person name="Nicol R."/>
            <person name="Norbu C."/>
            <person name="Norbu N."/>
            <person name="Novod N."/>
            <person name="O'Neill B."/>
            <person name="Osman S."/>
            <person name="Markiewicz E."/>
            <person name="Oyono O.L."/>
            <person name="Patti C."/>
            <person name="Phunkhang P."/>
            <person name="Pierre F."/>
            <person name="Priest M."/>
            <person name="Raghuraman S."/>
            <person name="Rege F."/>
            <person name="Reyes R."/>
            <person name="Rise C."/>
            <person name="Rogov P."/>
            <person name="Ross K."/>
            <person name="Ryan E."/>
            <person name="Settipalli S."/>
            <person name="Shea T."/>
            <person name="Sherpa N."/>
            <person name="Shi L."/>
            <person name="Shih D."/>
            <person name="Sparrow T."/>
            <person name="Spaulding J."/>
            <person name="Stalker J."/>
            <person name="Stange-Thomann N."/>
            <person name="Stavropoulos S."/>
            <person name="Stone C."/>
            <person name="Strader C."/>
            <person name="Tesfaye S."/>
            <person name="Thomson T."/>
            <person name="Thoulutsang Y."/>
            <person name="Thoulutsang D."/>
            <person name="Topham K."/>
            <person name="Topping I."/>
            <person name="Tsamla T."/>
            <person name="Vassiliev H."/>
            <person name="Vo A."/>
            <person name="Wangchuk T."/>
            <person name="Wangdi T."/>
            <person name="Weiand M."/>
            <person name="Wilkinson J."/>
            <person name="Wilson A."/>
            <person name="Yadav S."/>
            <person name="Young G."/>
            <person name="Yu Q."/>
            <person name="Zembek L."/>
            <person name="Zhong D."/>
            <person name="Zimmer A."/>
            <person name="Zwirko Z."/>
            <person name="Jaffe D.B."/>
            <person name="Alvarez P."/>
            <person name="Brockman W."/>
            <person name="Butler J."/>
            <person name="Chin C."/>
            <person name="Gnerre S."/>
            <person name="Grabherr M."/>
            <person name="Kleber M."/>
            <person name="Mauceli E."/>
            <person name="MacCallum I."/>
        </authorList>
    </citation>
    <scope>NUCLEOTIDE SEQUENCE [LARGE SCALE GENOMIC DNA]</scope>
    <source>
        <strain evidence="3">Tucson 14024-0371.13</strain>
    </source>
</reference>
<dbReference type="Pfam" id="PF08336">
    <property type="entry name" value="P4Ha_N"/>
    <property type="match status" value="1"/>
</dbReference>
<dbReference type="EMBL" id="CH902623">
    <property type="protein sequence ID" value="KPU72898.1"/>
    <property type="molecule type" value="Genomic_DNA"/>
</dbReference>
<dbReference type="GO" id="GO:0005783">
    <property type="term" value="C:endoplasmic reticulum"/>
    <property type="evidence" value="ECO:0007669"/>
    <property type="project" value="InterPro"/>
</dbReference>
<name>A0A0P9A314_DROAN</name>